<gene>
    <name evidence="7" type="ORF">ACFPYI_14175</name>
</gene>
<keyword evidence="8" id="KW-1185">Reference proteome</keyword>
<feature type="domain" description="Thiamine pyrophosphate enzyme TPP-binding" evidence="5">
    <location>
        <begin position="377"/>
        <end position="542"/>
    </location>
</feature>
<feature type="domain" description="Thiamine pyrophosphate enzyme N-terminal TPP-binding" evidence="6">
    <location>
        <begin position="1"/>
        <end position="117"/>
    </location>
</feature>
<evidence type="ECO:0000259" key="4">
    <source>
        <dbReference type="Pfam" id="PF00205"/>
    </source>
</evidence>
<proteinExistence type="inferred from homology"/>
<dbReference type="EMBL" id="JBHSQH010000001">
    <property type="protein sequence ID" value="MFC5972482.1"/>
    <property type="molecule type" value="Genomic_DNA"/>
</dbReference>
<dbReference type="SUPFAM" id="SSF52518">
    <property type="entry name" value="Thiamin diphosphate-binding fold (THDP-binding)"/>
    <property type="match status" value="2"/>
</dbReference>
<dbReference type="InterPro" id="IPR029061">
    <property type="entry name" value="THDP-binding"/>
</dbReference>
<keyword evidence="2 3" id="KW-0786">Thiamine pyrophosphate</keyword>
<dbReference type="NCBIfam" id="NF006187">
    <property type="entry name" value="PRK08322.1"/>
    <property type="match status" value="1"/>
</dbReference>
<comment type="caution">
    <text evidence="7">The sequence shown here is derived from an EMBL/GenBank/DDBJ whole genome shotgun (WGS) entry which is preliminary data.</text>
</comment>
<dbReference type="InterPro" id="IPR012000">
    <property type="entry name" value="Thiamin_PyroP_enz_cen_dom"/>
</dbReference>
<dbReference type="PANTHER" id="PTHR18968">
    <property type="entry name" value="THIAMINE PYROPHOSPHATE ENZYMES"/>
    <property type="match status" value="1"/>
</dbReference>
<dbReference type="Gene3D" id="3.40.50.1220">
    <property type="entry name" value="TPP-binding domain"/>
    <property type="match status" value="1"/>
</dbReference>
<accession>A0ABD5RQ14</accession>
<dbReference type="InterPro" id="IPR045229">
    <property type="entry name" value="TPP_enz"/>
</dbReference>
<dbReference type="PANTHER" id="PTHR18968:SF129">
    <property type="entry name" value="ACETOLACTATE SYNTHASE"/>
    <property type="match status" value="1"/>
</dbReference>
<feature type="domain" description="Thiamine pyrophosphate enzyme central" evidence="4">
    <location>
        <begin position="188"/>
        <end position="321"/>
    </location>
</feature>
<name>A0ABD5RQ14_9EURY</name>
<comment type="similarity">
    <text evidence="1 3">Belongs to the TPP enzyme family.</text>
</comment>
<dbReference type="GO" id="GO:0003984">
    <property type="term" value="F:acetolactate synthase activity"/>
    <property type="evidence" value="ECO:0007669"/>
    <property type="project" value="UniProtKB-EC"/>
</dbReference>
<dbReference type="GO" id="GO:0044272">
    <property type="term" value="P:sulfur compound biosynthetic process"/>
    <property type="evidence" value="ECO:0007669"/>
    <property type="project" value="UniProtKB-ARBA"/>
</dbReference>
<evidence type="ECO:0000256" key="3">
    <source>
        <dbReference type="RuleBase" id="RU362132"/>
    </source>
</evidence>
<dbReference type="AlphaFoldDB" id="A0ABD5RQ14"/>
<sequence>MKTADLLVSCLEAEGVDYVFGLPGEELEDLLFAMGDSTVDFVPVRHEQGAAFMADVHGRITGDAGVCLSTLGPGATNLLTGVADAHLDKSPLVAISGQGGRERLHQESHQLIDVVEMFGPITKWNTRLDDPDVVHESVRKAFKLAEHEKPGATHLELPEDVAAADTEATALEPTARHVHRPSPDPESVAEAVAVVRHADRPLVLAGNGAVRSRASEQLRSFVDQTDIPVVATYMGKGAVSDRDDHSLMTLDSGSGEVDRVIERADAVVTVGYDIAEHDPETWNPQSDKRIVHLDSEPAEVYEHYLPDVEMVCDVAAGIEALCGADLDAIDTDWYADLRENLVGQVTSEPTDDDPVTVANTLPLLRETMADDDVLISDVGSHKMAIARSYPTYEPNSCLISNGLATMGIAVPGAVSADVALSGSSALSSDESTKPDSDGAGGPNVVAATGDGGFLMNAAELETARRLDCSFTVLLFVDDDYGLISEKQEEHRGESTGTLLENPDFVTFAESFGVTAYRPETWDEVRTALDEAVDSDDLSLVEVQLDR</sequence>
<dbReference type="EC" id="2.2.1.6" evidence="7"/>
<dbReference type="GO" id="GO:0006082">
    <property type="term" value="P:organic acid metabolic process"/>
    <property type="evidence" value="ECO:0007669"/>
    <property type="project" value="UniProtKB-ARBA"/>
</dbReference>
<dbReference type="Pfam" id="PF02775">
    <property type="entry name" value="TPP_enzyme_C"/>
    <property type="match status" value="1"/>
</dbReference>
<dbReference type="Pfam" id="PF02776">
    <property type="entry name" value="TPP_enzyme_N"/>
    <property type="match status" value="1"/>
</dbReference>
<dbReference type="FunFam" id="3.40.50.970:FF:000007">
    <property type="entry name" value="Acetolactate synthase"/>
    <property type="match status" value="1"/>
</dbReference>
<evidence type="ECO:0000259" key="6">
    <source>
        <dbReference type="Pfam" id="PF02776"/>
    </source>
</evidence>
<organism evidence="7 8">
    <name type="scientific">Halomarina salina</name>
    <dbReference type="NCBI Taxonomy" id="1872699"/>
    <lineage>
        <taxon>Archaea</taxon>
        <taxon>Methanobacteriati</taxon>
        <taxon>Methanobacteriota</taxon>
        <taxon>Stenosarchaea group</taxon>
        <taxon>Halobacteria</taxon>
        <taxon>Halobacteriales</taxon>
        <taxon>Natronomonadaceae</taxon>
        <taxon>Halomarina</taxon>
    </lineage>
</organism>
<evidence type="ECO:0000259" key="5">
    <source>
        <dbReference type="Pfam" id="PF02775"/>
    </source>
</evidence>
<dbReference type="Gene3D" id="3.40.50.970">
    <property type="match status" value="2"/>
</dbReference>
<evidence type="ECO:0000256" key="2">
    <source>
        <dbReference type="ARBA" id="ARBA00023052"/>
    </source>
</evidence>
<dbReference type="CDD" id="cd07035">
    <property type="entry name" value="TPP_PYR_POX_like"/>
    <property type="match status" value="1"/>
</dbReference>
<dbReference type="Pfam" id="PF00205">
    <property type="entry name" value="TPP_enzyme_M"/>
    <property type="match status" value="1"/>
</dbReference>
<dbReference type="InterPro" id="IPR012001">
    <property type="entry name" value="Thiamin_PyroP_enz_TPP-bd_dom"/>
</dbReference>
<keyword evidence="7" id="KW-0808">Transferase</keyword>
<dbReference type="SUPFAM" id="SSF52467">
    <property type="entry name" value="DHS-like NAD/FAD-binding domain"/>
    <property type="match status" value="1"/>
</dbReference>
<dbReference type="Proteomes" id="UP001596099">
    <property type="component" value="Unassembled WGS sequence"/>
</dbReference>
<dbReference type="RefSeq" id="WP_247415855.1">
    <property type="nucleotide sequence ID" value="NZ_JALLGW010000001.1"/>
</dbReference>
<evidence type="ECO:0000256" key="1">
    <source>
        <dbReference type="ARBA" id="ARBA00007812"/>
    </source>
</evidence>
<dbReference type="InterPro" id="IPR011766">
    <property type="entry name" value="TPP_enzyme_TPP-bd"/>
</dbReference>
<evidence type="ECO:0000313" key="7">
    <source>
        <dbReference type="EMBL" id="MFC5972482.1"/>
    </source>
</evidence>
<protein>
    <submittedName>
        <fullName evidence="7">Acetolactate synthase large subunit</fullName>
        <ecNumber evidence="7">2.2.1.6</ecNumber>
    </submittedName>
</protein>
<dbReference type="InterPro" id="IPR029035">
    <property type="entry name" value="DHS-like_NAD/FAD-binding_dom"/>
</dbReference>
<reference evidence="7 8" key="1">
    <citation type="journal article" date="2019" name="Int. J. Syst. Evol. Microbiol.">
        <title>The Global Catalogue of Microorganisms (GCM) 10K type strain sequencing project: providing services to taxonomists for standard genome sequencing and annotation.</title>
        <authorList>
            <consortium name="The Broad Institute Genomics Platform"/>
            <consortium name="The Broad Institute Genome Sequencing Center for Infectious Disease"/>
            <person name="Wu L."/>
            <person name="Ma J."/>
        </authorList>
    </citation>
    <scope>NUCLEOTIDE SEQUENCE [LARGE SCALE GENOMIC DNA]</scope>
    <source>
        <strain evidence="7 8">CGMCC 1.12543</strain>
    </source>
</reference>
<evidence type="ECO:0000313" key="8">
    <source>
        <dbReference type="Proteomes" id="UP001596099"/>
    </source>
</evidence>